<sequence>MHGSSVFEKFSKSLNFNSFLRFCNIFVYFE</sequence>
<protein>
    <submittedName>
        <fullName evidence="1">Uncharacterized protein</fullName>
    </submittedName>
</protein>
<evidence type="ECO:0000313" key="1">
    <source>
        <dbReference type="EMBL" id="CAG7722611.1"/>
    </source>
</evidence>
<keyword evidence="2" id="KW-1185">Reference proteome</keyword>
<proteinExistence type="predicted"/>
<reference evidence="1" key="1">
    <citation type="submission" date="2021-06" db="EMBL/GenBank/DDBJ databases">
        <authorList>
            <person name="Hodson N. C."/>
            <person name="Mongue J. A."/>
            <person name="Jaron S. K."/>
        </authorList>
    </citation>
    <scope>NUCLEOTIDE SEQUENCE</scope>
</reference>
<gene>
    <name evidence="1" type="ORF">AFUS01_LOCUS11739</name>
</gene>
<accession>A0A8J2P202</accession>
<feature type="non-terminal residue" evidence="1">
    <location>
        <position position="1"/>
    </location>
</feature>
<dbReference type="EMBL" id="CAJVCH010090874">
    <property type="protein sequence ID" value="CAG7722611.1"/>
    <property type="molecule type" value="Genomic_DNA"/>
</dbReference>
<evidence type="ECO:0000313" key="2">
    <source>
        <dbReference type="Proteomes" id="UP000708208"/>
    </source>
</evidence>
<organism evidence="1 2">
    <name type="scientific">Allacma fusca</name>
    <dbReference type="NCBI Taxonomy" id="39272"/>
    <lineage>
        <taxon>Eukaryota</taxon>
        <taxon>Metazoa</taxon>
        <taxon>Ecdysozoa</taxon>
        <taxon>Arthropoda</taxon>
        <taxon>Hexapoda</taxon>
        <taxon>Collembola</taxon>
        <taxon>Symphypleona</taxon>
        <taxon>Sminthuridae</taxon>
        <taxon>Allacma</taxon>
    </lineage>
</organism>
<dbReference type="AlphaFoldDB" id="A0A8J2P202"/>
<dbReference type="Proteomes" id="UP000708208">
    <property type="component" value="Unassembled WGS sequence"/>
</dbReference>
<comment type="caution">
    <text evidence="1">The sequence shown here is derived from an EMBL/GenBank/DDBJ whole genome shotgun (WGS) entry which is preliminary data.</text>
</comment>
<name>A0A8J2P202_9HEXA</name>